<dbReference type="InterPro" id="IPR011033">
    <property type="entry name" value="PRC_barrel-like_sf"/>
</dbReference>
<organism evidence="2 3">
    <name type="scientific">Paracoccus denitrificans (strain Pd 1222)</name>
    <dbReference type="NCBI Taxonomy" id="318586"/>
    <lineage>
        <taxon>Bacteria</taxon>
        <taxon>Pseudomonadati</taxon>
        <taxon>Pseudomonadota</taxon>
        <taxon>Alphaproteobacteria</taxon>
        <taxon>Rhodobacterales</taxon>
        <taxon>Paracoccaceae</taxon>
        <taxon>Paracoccus</taxon>
    </lineage>
</organism>
<evidence type="ECO:0000313" key="3">
    <source>
        <dbReference type="Proteomes" id="UP000000361"/>
    </source>
</evidence>
<dbReference type="SUPFAM" id="SSF50346">
    <property type="entry name" value="PRC-barrel domain"/>
    <property type="match status" value="1"/>
</dbReference>
<dbReference type="EMBL" id="CP000489">
    <property type="protein sequence ID" value="ABL69240.1"/>
    <property type="molecule type" value="Genomic_DNA"/>
</dbReference>
<dbReference type="KEGG" id="pde:Pden_1132"/>
<feature type="region of interest" description="Disordered" evidence="1">
    <location>
        <begin position="122"/>
        <end position="228"/>
    </location>
</feature>
<dbReference type="EnsemblBacteria" id="ABL69240">
    <property type="protein sequence ID" value="ABL69240"/>
    <property type="gene ID" value="Pden_1132"/>
</dbReference>
<evidence type="ECO:0000256" key="1">
    <source>
        <dbReference type="SAM" id="MobiDB-lite"/>
    </source>
</evidence>
<keyword evidence="3" id="KW-1185">Reference proteome</keyword>
<gene>
    <name evidence="2" type="ordered locus">Pden_1132</name>
</gene>
<dbReference type="Gene3D" id="2.30.30.240">
    <property type="entry name" value="PRC-barrel domain"/>
    <property type="match status" value="1"/>
</dbReference>
<proteinExistence type="predicted"/>
<name>A1B146_PARDP</name>
<dbReference type="HOGENOM" id="CLU_946100_0_0_5"/>
<feature type="compositionally biased region" description="Low complexity" evidence="1">
    <location>
        <begin position="206"/>
        <end position="225"/>
    </location>
</feature>
<dbReference type="STRING" id="318586.Pden_1132"/>
<feature type="compositionally biased region" description="Low complexity" evidence="1">
    <location>
        <begin position="45"/>
        <end position="57"/>
    </location>
</feature>
<dbReference type="eggNOG" id="COG3861">
    <property type="taxonomic scope" value="Bacteria"/>
</dbReference>
<sequence length="294" mass="29980">MREHSIFQTVQRPIANPASRGGNEMKHLFATTALAAALSVTGALAQQTETPQTETPPVTIGEDTTPAAEPLPAITPPEGYVEGEVVLTTETLQGATVYDSAGDEIGEVHGLVFANGTTSLQGGDAGAAMPEAGATPESPAASEPTPGAAEMEPEPGASDATGAVEGETASPETATPDMGTEPADAAGGADTADTDRMENIGSDIGTTTPTDATTPPVQTATDAQPEQMGTAEISHAIIDVGGFLGIGEHRVAVPIGDLVVYSKDADLRIYLPWTREQLEALPEFDENAPAPALQ</sequence>
<protein>
    <submittedName>
        <fullName evidence="2">PRC-barrel containing protein</fullName>
    </submittedName>
</protein>
<dbReference type="AlphaFoldDB" id="A1B146"/>
<reference evidence="3" key="1">
    <citation type="submission" date="2006-12" db="EMBL/GenBank/DDBJ databases">
        <title>Complete sequence of chromosome 1 of Paracoccus denitrificans PD1222.</title>
        <authorList>
            <person name="Copeland A."/>
            <person name="Lucas S."/>
            <person name="Lapidus A."/>
            <person name="Barry K."/>
            <person name="Detter J.C."/>
            <person name="Glavina del Rio T."/>
            <person name="Hammon N."/>
            <person name="Israni S."/>
            <person name="Dalin E."/>
            <person name="Tice H."/>
            <person name="Pitluck S."/>
            <person name="Munk A.C."/>
            <person name="Brettin T."/>
            <person name="Bruce D."/>
            <person name="Han C."/>
            <person name="Tapia R."/>
            <person name="Gilna P."/>
            <person name="Schmutz J."/>
            <person name="Larimer F."/>
            <person name="Land M."/>
            <person name="Hauser L."/>
            <person name="Kyrpides N."/>
            <person name="Lykidis A."/>
            <person name="Spiro S."/>
            <person name="Richardson D.J."/>
            <person name="Moir J.W.B."/>
            <person name="Ferguson S.J."/>
            <person name="van Spanning R.J.M."/>
            <person name="Richardson P."/>
        </authorList>
    </citation>
    <scope>NUCLEOTIDE SEQUENCE [LARGE SCALE GENOMIC DNA]</scope>
    <source>
        <strain evidence="3">Pd 1222</strain>
    </source>
</reference>
<evidence type="ECO:0000313" key="2">
    <source>
        <dbReference type="EMBL" id="ABL69240.1"/>
    </source>
</evidence>
<feature type="region of interest" description="Disordered" evidence="1">
    <location>
        <begin position="45"/>
        <end position="78"/>
    </location>
</feature>
<dbReference type="Proteomes" id="UP000000361">
    <property type="component" value="Chromosome 1"/>
</dbReference>
<accession>A1B146</accession>